<dbReference type="EMBL" id="KX129925">
    <property type="protein sequence ID" value="AND74910.1"/>
    <property type="molecule type" value="Genomic_DNA"/>
</dbReference>
<keyword evidence="2" id="KW-1185">Reference proteome</keyword>
<proteinExistence type="predicted"/>
<dbReference type="KEGG" id="vg:29079854"/>
<protein>
    <submittedName>
        <fullName evidence="1">Uncharacterized protein</fullName>
    </submittedName>
</protein>
<name>A0A172PZX4_9CAUD</name>
<organism evidence="1 2">
    <name type="scientific">Pseudomonas phage NP1</name>
    <dbReference type="NCBI Taxonomy" id="1844477"/>
    <lineage>
        <taxon>Viruses</taxon>
        <taxon>Duplodnaviria</taxon>
        <taxon>Heunggongvirae</taxon>
        <taxon>Uroviricota</taxon>
        <taxon>Caudoviricetes</taxon>
        <taxon>Queuovirinae</taxon>
        <taxon>Nipunavirus</taxon>
        <taxon>Nipunavirus quinobequin</taxon>
        <taxon>Nipunavirus NP1</taxon>
    </lineage>
</organism>
<evidence type="ECO:0000313" key="1">
    <source>
        <dbReference type="EMBL" id="AND74910.1"/>
    </source>
</evidence>
<dbReference type="GeneID" id="29079854"/>
<dbReference type="Proteomes" id="UP000202195">
    <property type="component" value="Segment"/>
</dbReference>
<sequence length="100" mass="11228">MANIITELTARIEDYRSTNKNPCKNYATQAAAEKATAKMAQAAATYFDKQGREDAPSADYVVFYVEAWGRWVGCINLSELLRRSNSTGGYLGFCKDFFTY</sequence>
<accession>A0A172PZX4</accession>
<dbReference type="OrthoDB" id="21836at10239"/>
<evidence type="ECO:0000313" key="2">
    <source>
        <dbReference type="Proteomes" id="UP000202195"/>
    </source>
</evidence>
<reference evidence="1 2" key="1">
    <citation type="submission" date="2016-04" db="EMBL/GenBank/DDBJ databases">
        <title>NP1 phage genome sequence analysis.</title>
        <authorList>
            <person name="Chaudhry W.N."/>
        </authorList>
    </citation>
    <scope>NUCLEOTIDE SEQUENCE [LARGE SCALE GENOMIC DNA]</scope>
</reference>
<dbReference type="RefSeq" id="YP_009285871.1">
    <property type="nucleotide sequence ID" value="NC_031058.1"/>
</dbReference>